<dbReference type="EMBL" id="JAOPLL010000032">
    <property type="protein sequence ID" value="MDM5074678.1"/>
    <property type="molecule type" value="Genomic_DNA"/>
</dbReference>
<dbReference type="Proteomes" id="UP001168107">
    <property type="component" value="Unassembled WGS sequence"/>
</dbReference>
<gene>
    <name evidence="2" type="ORF">OB935_23055</name>
</gene>
<evidence type="ECO:0000313" key="3">
    <source>
        <dbReference type="Proteomes" id="UP001168107"/>
    </source>
</evidence>
<protein>
    <submittedName>
        <fullName evidence="2">Uncharacterized protein</fullName>
    </submittedName>
</protein>
<reference evidence="2" key="1">
    <citation type="submission" date="2024-05" db="EMBL/GenBank/DDBJ databases">
        <title>WGS of Aeromonas isolates.</title>
        <authorList>
            <person name="Lee H."/>
        </authorList>
    </citation>
    <scope>NUCLEOTIDE SEQUENCE</scope>
    <source>
        <strain evidence="2">SU58-3</strain>
    </source>
</reference>
<name>A0ABT7Q5T5_9GAMM</name>
<keyword evidence="3" id="KW-1185">Reference proteome</keyword>
<comment type="caution">
    <text evidence="2">The sequence shown here is derived from an EMBL/GenBank/DDBJ whole genome shotgun (WGS) entry which is preliminary data.</text>
</comment>
<sequence length="130" mass="14282">MKTSMMVPVVLQLVMMAGPVFANEITDGLAESGCTLDVLHSIPQQEQHQGTLKISGCQAEGTSLPFIAMSVRGAMNDELSIISNGQYYKVSGERFIVSDIVNSDLEFNLKINGNQLFVSDRTTLFELDYM</sequence>
<feature type="signal peptide" evidence="1">
    <location>
        <begin position="1"/>
        <end position="22"/>
    </location>
</feature>
<organism evidence="2 3">
    <name type="scientific">Aeromonas bestiarum</name>
    <dbReference type="NCBI Taxonomy" id="105751"/>
    <lineage>
        <taxon>Bacteria</taxon>
        <taxon>Pseudomonadati</taxon>
        <taxon>Pseudomonadota</taxon>
        <taxon>Gammaproteobacteria</taxon>
        <taxon>Aeromonadales</taxon>
        <taxon>Aeromonadaceae</taxon>
        <taxon>Aeromonas</taxon>
    </lineage>
</organism>
<evidence type="ECO:0000313" key="2">
    <source>
        <dbReference type="EMBL" id="MDM5074678.1"/>
    </source>
</evidence>
<keyword evidence="1" id="KW-0732">Signal</keyword>
<proteinExistence type="predicted"/>
<feature type="chain" id="PRO_5046155682" evidence="1">
    <location>
        <begin position="23"/>
        <end position="130"/>
    </location>
</feature>
<accession>A0ABT7Q5T5</accession>
<evidence type="ECO:0000256" key="1">
    <source>
        <dbReference type="SAM" id="SignalP"/>
    </source>
</evidence>